<evidence type="ECO:0000256" key="1">
    <source>
        <dbReference type="SAM" id="Phobius"/>
    </source>
</evidence>
<dbReference type="VEuPathDB" id="FungiDB:BO71DRAFT_223909"/>
<keyword evidence="1" id="KW-0472">Membrane</keyword>
<name>A0A319DP04_9EURO</name>
<gene>
    <name evidence="2" type="ORF">BO71DRAFT_223909</name>
</gene>
<feature type="transmembrane region" description="Helical" evidence="1">
    <location>
        <begin position="43"/>
        <end position="64"/>
    </location>
</feature>
<keyword evidence="1" id="KW-0812">Transmembrane</keyword>
<evidence type="ECO:0000313" key="2">
    <source>
        <dbReference type="EMBL" id="PYH99400.1"/>
    </source>
</evidence>
<sequence length="67" mass="7848">MVGEVNDLRRRIRTHGLYGHACLACRLALMLRQGRCEFDSEIHTILAFHNLCWGFVGWLAWLVFNIF</sequence>
<evidence type="ECO:0000313" key="3">
    <source>
        <dbReference type="Proteomes" id="UP000247810"/>
    </source>
</evidence>
<dbReference type="AlphaFoldDB" id="A0A319DP04"/>
<organism evidence="2 3">
    <name type="scientific">Aspergillus ellipticus CBS 707.79</name>
    <dbReference type="NCBI Taxonomy" id="1448320"/>
    <lineage>
        <taxon>Eukaryota</taxon>
        <taxon>Fungi</taxon>
        <taxon>Dikarya</taxon>
        <taxon>Ascomycota</taxon>
        <taxon>Pezizomycotina</taxon>
        <taxon>Eurotiomycetes</taxon>
        <taxon>Eurotiomycetidae</taxon>
        <taxon>Eurotiales</taxon>
        <taxon>Aspergillaceae</taxon>
        <taxon>Aspergillus</taxon>
        <taxon>Aspergillus subgen. Circumdati</taxon>
    </lineage>
</organism>
<reference evidence="2 3" key="1">
    <citation type="submission" date="2018-02" db="EMBL/GenBank/DDBJ databases">
        <title>The genomes of Aspergillus section Nigri reveals drivers in fungal speciation.</title>
        <authorList>
            <consortium name="DOE Joint Genome Institute"/>
            <person name="Vesth T.C."/>
            <person name="Nybo J."/>
            <person name="Theobald S."/>
            <person name="Brandl J."/>
            <person name="Frisvad J.C."/>
            <person name="Nielsen K.F."/>
            <person name="Lyhne E.K."/>
            <person name="Kogle M.E."/>
            <person name="Kuo A."/>
            <person name="Riley R."/>
            <person name="Clum A."/>
            <person name="Nolan M."/>
            <person name="Lipzen A."/>
            <person name="Salamov A."/>
            <person name="Henrissat B."/>
            <person name="Wiebenga A."/>
            <person name="De vries R.P."/>
            <person name="Grigoriev I.V."/>
            <person name="Mortensen U.H."/>
            <person name="Andersen M.R."/>
            <person name="Baker S.E."/>
        </authorList>
    </citation>
    <scope>NUCLEOTIDE SEQUENCE [LARGE SCALE GENOMIC DNA]</scope>
    <source>
        <strain evidence="2 3">CBS 707.79</strain>
    </source>
</reference>
<dbReference type="EMBL" id="KZ825803">
    <property type="protein sequence ID" value="PYH99400.1"/>
    <property type="molecule type" value="Genomic_DNA"/>
</dbReference>
<dbReference type="Proteomes" id="UP000247810">
    <property type="component" value="Unassembled WGS sequence"/>
</dbReference>
<proteinExistence type="predicted"/>
<accession>A0A319DP04</accession>
<keyword evidence="1" id="KW-1133">Transmembrane helix</keyword>
<protein>
    <submittedName>
        <fullName evidence="2">Uncharacterized protein</fullName>
    </submittedName>
</protein>
<keyword evidence="3" id="KW-1185">Reference proteome</keyword>